<dbReference type="EMBL" id="HBGS01046696">
    <property type="protein sequence ID" value="CAD9460153.1"/>
    <property type="molecule type" value="Transcribed_RNA"/>
</dbReference>
<dbReference type="Pfam" id="PF13242">
    <property type="entry name" value="Hydrolase_like"/>
    <property type="match status" value="1"/>
</dbReference>
<reference evidence="3" key="1">
    <citation type="submission" date="2021-01" db="EMBL/GenBank/DDBJ databases">
        <authorList>
            <person name="Corre E."/>
            <person name="Pelletier E."/>
            <person name="Niang G."/>
            <person name="Scheremetjew M."/>
            <person name="Finn R."/>
            <person name="Kale V."/>
            <person name="Holt S."/>
            <person name="Cochrane G."/>
            <person name="Meng A."/>
            <person name="Brown T."/>
            <person name="Cohen L."/>
        </authorList>
    </citation>
    <scope>NUCLEOTIDE SEQUENCE</scope>
    <source>
        <strain evidence="3">CCMP1381</strain>
    </source>
</reference>
<dbReference type="SUPFAM" id="SSF47473">
    <property type="entry name" value="EF-hand"/>
    <property type="match status" value="1"/>
</dbReference>
<gene>
    <name evidence="3" type="ORF">DSPE1174_LOCUS24212</name>
</gene>
<dbReference type="PROSITE" id="PS50222">
    <property type="entry name" value="EF_HAND_2"/>
    <property type="match status" value="1"/>
</dbReference>
<dbReference type="InterPro" id="IPR023214">
    <property type="entry name" value="HAD_sf"/>
</dbReference>
<accession>A0A7S2GL26</accession>
<proteinExistence type="predicted"/>
<dbReference type="GO" id="GO:0005737">
    <property type="term" value="C:cytoplasm"/>
    <property type="evidence" value="ECO:0007669"/>
    <property type="project" value="TreeGrafter"/>
</dbReference>
<dbReference type="PANTHER" id="PTHR19288">
    <property type="entry name" value="4-NITROPHENYLPHOSPHATASE-RELATED"/>
    <property type="match status" value="1"/>
</dbReference>
<keyword evidence="1" id="KW-0732">Signal</keyword>
<dbReference type="PANTHER" id="PTHR19288:SF46">
    <property type="entry name" value="HALOACID DEHALOGENASE-LIKE HYDROLASE DOMAIN-CONTAINING PROTEIN 2"/>
    <property type="match status" value="1"/>
</dbReference>
<feature type="signal peptide" evidence="1">
    <location>
        <begin position="1"/>
        <end position="24"/>
    </location>
</feature>
<dbReference type="GO" id="GO:0005509">
    <property type="term" value="F:calcium ion binding"/>
    <property type="evidence" value="ECO:0007669"/>
    <property type="project" value="InterPro"/>
</dbReference>
<evidence type="ECO:0000256" key="1">
    <source>
        <dbReference type="SAM" id="SignalP"/>
    </source>
</evidence>
<feature type="domain" description="EF-hand" evidence="2">
    <location>
        <begin position="87"/>
        <end position="122"/>
    </location>
</feature>
<sequence length="660" mass="73616">MIGAGVRGLLRLLVGTALLDDVVAFFRLPGHGIRLCPGHGRSDSAAISLQWDSAVNPMSRVIRSLASDTLQSPKPEYDAPGEDDRVLVMQIARTAFMFADTDSSLDLSFNEVYEMMVRIGGKDGNQKFNADEAAQAMFIRFDLNVDEVTVTYDNFLMYLSELDTDTELFKSLLVFAQDILSKGVLERLNGGVLTENIRKSSQGSHVLDDGSQAWQDSVEAAFDLCDVTQSGDICKSQLIEAVTRYPLINQLMRVPVELSKKEAREYMVAMFDVIDVDLSDQVDREEWTKYFCASRDIVPRADKWNPKENSDCRKITGFIFDCDGTIYQPSGLIPGAEEMLTWIQESGYQYALLSNTGSTSYESLHKKLSKPGGLYECRPEGKTFPEGRCYTAADAQVDFMTSGHLPAGSRLLVLAPENSGWKEMMCERNRELYESWDVRLDMDVDTAKEWSQHARARLEWEETPAEIRGGSAPPKVALIFFHDGSVATDWSFVLFNAMTILLSFGAEFIYTAEDATNPSIDERYPDTDFPMPGPGMFVEMLKKCMLFSDRCFCSGKGGNLGRKFIIERAIEMLKAQGHSGSRDEIMIVGDRFDTDIRAGSLAGIKSCLLETGTHTIEMSDKFPTDIPSFAAESILDLPYDLSAIVEEVETEDDISILVYD</sequence>
<organism evidence="3">
    <name type="scientific">Octactis speculum</name>
    <dbReference type="NCBI Taxonomy" id="3111310"/>
    <lineage>
        <taxon>Eukaryota</taxon>
        <taxon>Sar</taxon>
        <taxon>Stramenopiles</taxon>
        <taxon>Ochrophyta</taxon>
        <taxon>Dictyochophyceae</taxon>
        <taxon>Dictyochales</taxon>
        <taxon>Dictyochaceae</taxon>
        <taxon>Octactis</taxon>
    </lineage>
</organism>
<dbReference type="InterPro" id="IPR011992">
    <property type="entry name" value="EF-hand-dom_pair"/>
</dbReference>
<protein>
    <recommendedName>
        <fullName evidence="2">EF-hand domain-containing protein</fullName>
    </recommendedName>
</protein>
<dbReference type="Gene3D" id="3.40.50.1000">
    <property type="entry name" value="HAD superfamily/HAD-like"/>
    <property type="match status" value="2"/>
</dbReference>
<dbReference type="InterPro" id="IPR036412">
    <property type="entry name" value="HAD-like_sf"/>
</dbReference>
<dbReference type="GO" id="GO:0016791">
    <property type="term" value="F:phosphatase activity"/>
    <property type="evidence" value="ECO:0007669"/>
    <property type="project" value="TreeGrafter"/>
</dbReference>
<dbReference type="Gene3D" id="1.10.238.10">
    <property type="entry name" value="EF-hand"/>
    <property type="match status" value="2"/>
</dbReference>
<name>A0A7S2GL26_9STRA</name>
<feature type="chain" id="PRO_5031142368" description="EF-hand domain-containing protein" evidence="1">
    <location>
        <begin position="25"/>
        <end position="660"/>
    </location>
</feature>
<dbReference type="InterPro" id="IPR006357">
    <property type="entry name" value="HAD-SF_hydro_IIA"/>
</dbReference>
<dbReference type="AlphaFoldDB" id="A0A7S2GL26"/>
<dbReference type="InterPro" id="IPR002048">
    <property type="entry name" value="EF_hand_dom"/>
</dbReference>
<dbReference type="Pfam" id="PF13344">
    <property type="entry name" value="Hydrolase_6"/>
    <property type="match status" value="1"/>
</dbReference>
<dbReference type="SUPFAM" id="SSF56784">
    <property type="entry name" value="HAD-like"/>
    <property type="match status" value="1"/>
</dbReference>
<evidence type="ECO:0000313" key="3">
    <source>
        <dbReference type="EMBL" id="CAD9460153.1"/>
    </source>
</evidence>
<evidence type="ECO:0000259" key="2">
    <source>
        <dbReference type="PROSITE" id="PS50222"/>
    </source>
</evidence>